<feature type="compositionally biased region" description="Low complexity" evidence="1">
    <location>
        <begin position="21"/>
        <end position="34"/>
    </location>
</feature>
<keyword evidence="2" id="KW-0732">Signal</keyword>
<evidence type="ECO:0000256" key="2">
    <source>
        <dbReference type="SAM" id="SignalP"/>
    </source>
</evidence>
<feature type="chain" id="PRO_5045482572" evidence="2">
    <location>
        <begin position="22"/>
        <end position="115"/>
    </location>
</feature>
<feature type="compositionally biased region" description="Polar residues" evidence="1">
    <location>
        <begin position="85"/>
        <end position="94"/>
    </location>
</feature>
<reference evidence="3 4" key="1">
    <citation type="submission" date="2021-07" db="EMBL/GenBank/DDBJ databases">
        <authorList>
            <person name="So Y."/>
        </authorList>
    </citation>
    <scope>NUCLEOTIDE SEQUENCE [LARGE SCALE GENOMIC DNA]</scope>
    <source>
        <strain evidence="3 4">HJA6</strain>
    </source>
</reference>
<comment type="caution">
    <text evidence="3">The sequence shown here is derived from an EMBL/GenBank/DDBJ whole genome shotgun (WGS) entry which is preliminary data.</text>
</comment>
<proteinExistence type="predicted"/>
<evidence type="ECO:0000313" key="3">
    <source>
        <dbReference type="EMBL" id="MBW6400550.1"/>
    </source>
</evidence>
<sequence>MIARRTFAAAGLALIAMPALAQQASRAGRQSQLPLPLPPPPPPDPDDLSEPAPVPNNNLEAPRDRADTSRPQINPTLIDPDDPQAATSHDSNSLRAREDRLLRNPAPGARLRLPF</sequence>
<dbReference type="Proteomes" id="UP001196565">
    <property type="component" value="Unassembled WGS sequence"/>
</dbReference>
<protein>
    <submittedName>
        <fullName evidence="3">Uncharacterized protein</fullName>
    </submittedName>
</protein>
<feature type="region of interest" description="Disordered" evidence="1">
    <location>
        <begin position="21"/>
        <end position="115"/>
    </location>
</feature>
<gene>
    <name evidence="3" type="ORF">KPL78_22010</name>
</gene>
<dbReference type="RefSeq" id="WP_219765119.1">
    <property type="nucleotide sequence ID" value="NZ_JAHYBZ010000008.1"/>
</dbReference>
<name>A0ABS7AGU5_9PROT</name>
<organism evidence="3 4">
    <name type="scientific">Roseomonas alba</name>
    <dbReference type="NCBI Taxonomy" id="2846776"/>
    <lineage>
        <taxon>Bacteria</taxon>
        <taxon>Pseudomonadati</taxon>
        <taxon>Pseudomonadota</taxon>
        <taxon>Alphaproteobacteria</taxon>
        <taxon>Acetobacterales</taxon>
        <taxon>Roseomonadaceae</taxon>
        <taxon>Roseomonas</taxon>
    </lineage>
</organism>
<feature type="signal peptide" evidence="2">
    <location>
        <begin position="1"/>
        <end position="21"/>
    </location>
</feature>
<evidence type="ECO:0000256" key="1">
    <source>
        <dbReference type="SAM" id="MobiDB-lite"/>
    </source>
</evidence>
<evidence type="ECO:0000313" key="4">
    <source>
        <dbReference type="Proteomes" id="UP001196565"/>
    </source>
</evidence>
<keyword evidence="4" id="KW-1185">Reference proteome</keyword>
<accession>A0ABS7AGU5</accession>
<dbReference type="EMBL" id="JAHYBZ010000008">
    <property type="protein sequence ID" value="MBW6400550.1"/>
    <property type="molecule type" value="Genomic_DNA"/>
</dbReference>